<protein>
    <submittedName>
        <fullName evidence="3">FHA domain-containing protein</fullName>
    </submittedName>
</protein>
<keyword evidence="4" id="KW-1185">Reference proteome</keyword>
<evidence type="ECO:0000256" key="1">
    <source>
        <dbReference type="SAM" id="MobiDB-lite"/>
    </source>
</evidence>
<dbReference type="PANTHER" id="PTHR23308">
    <property type="entry name" value="NUCLEAR INHIBITOR OF PROTEIN PHOSPHATASE-1"/>
    <property type="match status" value="1"/>
</dbReference>
<dbReference type="PRINTS" id="PR01217">
    <property type="entry name" value="PRICHEXTENSN"/>
</dbReference>
<dbReference type="Pfam" id="PF00498">
    <property type="entry name" value="FHA"/>
    <property type="match status" value="1"/>
</dbReference>
<feature type="compositionally biased region" description="Gly residues" evidence="1">
    <location>
        <begin position="166"/>
        <end position="177"/>
    </location>
</feature>
<dbReference type="CDD" id="cd00060">
    <property type="entry name" value="FHA"/>
    <property type="match status" value="1"/>
</dbReference>
<evidence type="ECO:0000259" key="2">
    <source>
        <dbReference type="PROSITE" id="PS50006"/>
    </source>
</evidence>
<feature type="compositionally biased region" description="Pro residues" evidence="1">
    <location>
        <begin position="198"/>
        <end position="229"/>
    </location>
</feature>
<dbReference type="InterPro" id="IPR050923">
    <property type="entry name" value="Cell_Proc_Reg/RNA_Proc"/>
</dbReference>
<feature type="compositionally biased region" description="Pro residues" evidence="1">
    <location>
        <begin position="135"/>
        <end position="160"/>
    </location>
</feature>
<feature type="compositionally biased region" description="Low complexity" evidence="1">
    <location>
        <begin position="239"/>
        <end position="256"/>
    </location>
</feature>
<dbReference type="InterPro" id="IPR008984">
    <property type="entry name" value="SMAD_FHA_dom_sf"/>
</dbReference>
<sequence length="375" mass="37148">MPCPKCGQPTQPSDKFCNSCGFSLASAGAGAGVPPPPPASPFGAPPPPASPFGGPPPPPASPFGGPPPPPPPFEAGGGSGSPYGPPPGAVPGAPPGSRCAQGHDIAPGQSYCREGHPIALDAMNFGSDMYGAPAAPPPAPPYGQPPPFGAPPAYGAPPQSPFVGSPFGGAHPGQGPGAGPPGMPPGIQPPQAYSGGLPPAPPPFGDIPPSPPLAAPAPFGGGPPQPFGAPPGGFGPPMGYGQPPQPPQYGLQAPAARAPLTGGGPTNMLRGFLISFQSNPQGEFWPLFGGRLQVGRANTGELDIPLADATISSRHASLVIDGPSGTIFVEDTGSTNGTYVNDENIGPNGRRELRDGDRLRFGGYTTLVKVIGPLQ</sequence>
<proteinExistence type="predicted"/>
<dbReference type="InterPro" id="IPR000253">
    <property type="entry name" value="FHA_dom"/>
</dbReference>
<dbReference type="Proteomes" id="UP001379533">
    <property type="component" value="Chromosome"/>
</dbReference>
<dbReference type="RefSeq" id="WP_394848151.1">
    <property type="nucleotide sequence ID" value="NZ_CP089982.1"/>
</dbReference>
<feature type="compositionally biased region" description="Pro residues" evidence="1">
    <location>
        <begin position="33"/>
        <end position="73"/>
    </location>
</feature>
<dbReference type="EMBL" id="CP089982">
    <property type="protein sequence ID" value="WXA97529.1"/>
    <property type="molecule type" value="Genomic_DNA"/>
</dbReference>
<feature type="region of interest" description="Disordered" evidence="1">
    <location>
        <begin position="28"/>
        <end position="112"/>
    </location>
</feature>
<name>A0ABZ2KG29_9BACT</name>
<dbReference type="Gene3D" id="2.60.200.20">
    <property type="match status" value="1"/>
</dbReference>
<dbReference type="SMART" id="SM00240">
    <property type="entry name" value="FHA"/>
    <property type="match status" value="1"/>
</dbReference>
<gene>
    <name evidence="3" type="ORF">LZC95_11880</name>
</gene>
<feature type="compositionally biased region" description="Pro residues" evidence="1">
    <location>
        <begin position="178"/>
        <end position="188"/>
    </location>
</feature>
<evidence type="ECO:0000313" key="3">
    <source>
        <dbReference type="EMBL" id="WXA97529.1"/>
    </source>
</evidence>
<reference evidence="3 4" key="1">
    <citation type="submission" date="2021-12" db="EMBL/GenBank/DDBJ databases">
        <title>Discovery of the Pendulisporaceae a myxobacterial family with distinct sporulation behavior and unique specialized metabolism.</title>
        <authorList>
            <person name="Garcia R."/>
            <person name="Popoff A."/>
            <person name="Bader C.D."/>
            <person name="Loehr J."/>
            <person name="Walesch S."/>
            <person name="Walt C."/>
            <person name="Boldt J."/>
            <person name="Bunk B."/>
            <person name="Haeckl F.J.F.P.J."/>
            <person name="Gunesch A.P."/>
            <person name="Birkelbach J."/>
            <person name="Nuebel U."/>
            <person name="Pietschmann T."/>
            <person name="Bach T."/>
            <person name="Mueller R."/>
        </authorList>
    </citation>
    <scope>NUCLEOTIDE SEQUENCE [LARGE SCALE GENOMIC DNA]</scope>
    <source>
        <strain evidence="3 4">MSr12523</strain>
    </source>
</reference>
<dbReference type="PROSITE" id="PS50006">
    <property type="entry name" value="FHA_DOMAIN"/>
    <property type="match status" value="1"/>
</dbReference>
<feature type="domain" description="FHA" evidence="2">
    <location>
        <begin position="292"/>
        <end position="345"/>
    </location>
</feature>
<feature type="compositionally biased region" description="Pro residues" evidence="1">
    <location>
        <begin position="83"/>
        <end position="94"/>
    </location>
</feature>
<feature type="region of interest" description="Disordered" evidence="1">
    <location>
        <begin position="135"/>
        <end position="262"/>
    </location>
</feature>
<dbReference type="SUPFAM" id="SSF49879">
    <property type="entry name" value="SMAD/FHA domain"/>
    <property type="match status" value="1"/>
</dbReference>
<evidence type="ECO:0000313" key="4">
    <source>
        <dbReference type="Proteomes" id="UP001379533"/>
    </source>
</evidence>
<accession>A0ABZ2KG29</accession>
<organism evidence="3 4">
    <name type="scientific">Pendulispora brunnea</name>
    <dbReference type="NCBI Taxonomy" id="2905690"/>
    <lineage>
        <taxon>Bacteria</taxon>
        <taxon>Pseudomonadati</taxon>
        <taxon>Myxococcota</taxon>
        <taxon>Myxococcia</taxon>
        <taxon>Myxococcales</taxon>
        <taxon>Sorangiineae</taxon>
        <taxon>Pendulisporaceae</taxon>
        <taxon>Pendulispora</taxon>
    </lineage>
</organism>